<name>A0A1L7XJH0_9HELO</name>
<dbReference type="InterPro" id="IPR045518">
    <property type="entry name" value="2EXR"/>
</dbReference>
<dbReference type="EMBL" id="FJOG01000029">
    <property type="protein sequence ID" value="CZR65086.1"/>
    <property type="molecule type" value="Genomic_DNA"/>
</dbReference>
<accession>A0A1L7XJH0</accession>
<keyword evidence="3" id="KW-1185">Reference proteome</keyword>
<proteinExistence type="predicted"/>
<gene>
    <name evidence="2" type="ORF">PAC_14986</name>
</gene>
<feature type="domain" description="2EXR" evidence="1">
    <location>
        <begin position="62"/>
        <end position="149"/>
    </location>
</feature>
<protein>
    <recommendedName>
        <fullName evidence="1">2EXR domain-containing protein</fullName>
    </recommendedName>
</protein>
<organism evidence="2 3">
    <name type="scientific">Phialocephala subalpina</name>
    <dbReference type="NCBI Taxonomy" id="576137"/>
    <lineage>
        <taxon>Eukaryota</taxon>
        <taxon>Fungi</taxon>
        <taxon>Dikarya</taxon>
        <taxon>Ascomycota</taxon>
        <taxon>Pezizomycotina</taxon>
        <taxon>Leotiomycetes</taxon>
        <taxon>Helotiales</taxon>
        <taxon>Mollisiaceae</taxon>
        <taxon>Phialocephala</taxon>
        <taxon>Phialocephala fortinii species complex</taxon>
    </lineage>
</organism>
<dbReference type="Proteomes" id="UP000184330">
    <property type="component" value="Unassembled WGS sequence"/>
</dbReference>
<reference evidence="2 3" key="1">
    <citation type="submission" date="2016-03" db="EMBL/GenBank/DDBJ databases">
        <authorList>
            <person name="Ploux O."/>
        </authorList>
    </citation>
    <scope>NUCLEOTIDE SEQUENCE [LARGE SCALE GENOMIC DNA]</scope>
    <source>
        <strain evidence="2 3">UAMH 11012</strain>
    </source>
</reference>
<sequence>MGKPHATKRNIAKKLLQKTKSILKTVTTWVATNSSPQTPTSAAQHISAAQRNIERAPPFSEFHRFSELPAELRLIIWKLALPCGKNGQLLYPIILRDPAKGPGRYVNHIPYHCFEIQTNAGSKSPMSCDIKGIGISGANKESRVVYLEAFTKSSTIYKGVLRYPPGAIFAFGSFNTLFLPWYTCEYNLNLVKREAMQLLGTVDHAAVFVYEFRYLKARRDGWFRDGRGFHNKDGIADEICQLGFERISILGEENRHRSYALDCGWSYDQEYAYMKAETERGVLDLRADLDELKRKRNDNFKIPVIDHCYEDHTGEESRGLWR</sequence>
<evidence type="ECO:0000313" key="3">
    <source>
        <dbReference type="Proteomes" id="UP000184330"/>
    </source>
</evidence>
<dbReference type="OrthoDB" id="10466316at2759"/>
<evidence type="ECO:0000313" key="2">
    <source>
        <dbReference type="EMBL" id="CZR65086.1"/>
    </source>
</evidence>
<dbReference type="AlphaFoldDB" id="A0A1L7XJH0"/>
<evidence type="ECO:0000259" key="1">
    <source>
        <dbReference type="Pfam" id="PF20150"/>
    </source>
</evidence>
<dbReference type="Pfam" id="PF20150">
    <property type="entry name" value="2EXR"/>
    <property type="match status" value="1"/>
</dbReference>